<evidence type="ECO:0000256" key="1">
    <source>
        <dbReference type="ARBA" id="ARBA00001974"/>
    </source>
</evidence>
<dbReference type="PRINTS" id="PR00406">
    <property type="entry name" value="CYTB5RDTASE"/>
</dbReference>
<keyword evidence="3" id="KW-0001">2Fe-2S</keyword>
<dbReference type="Proteomes" id="UP000192132">
    <property type="component" value="Unassembled WGS sequence"/>
</dbReference>
<dbReference type="Gene3D" id="3.10.20.30">
    <property type="match status" value="1"/>
</dbReference>
<dbReference type="GO" id="GO:0050660">
    <property type="term" value="F:flavin adenine dinucleotide binding"/>
    <property type="evidence" value="ECO:0007669"/>
    <property type="project" value="TreeGrafter"/>
</dbReference>
<keyword evidence="6" id="KW-0560">Oxidoreductase</keyword>
<evidence type="ECO:0000256" key="2">
    <source>
        <dbReference type="ARBA" id="ARBA00022630"/>
    </source>
</evidence>
<evidence type="ECO:0000259" key="10">
    <source>
        <dbReference type="PROSITE" id="PS51085"/>
    </source>
</evidence>
<sequence length="442" mass="48341">MVLNYWSCGQISAELLAMQAGANPEFLIKEHADVSLFHRLTQLGSDLIKIVVNSTSPTKPAARKPFRSYEIAPPVSAAATSLALMHPVSMKVLHVIHETTNAVSLVLTRLDEQAIRFIPGMFFTVIVTIDGREYRRAYSISSSSLEQQTASITVKRIQDGLVSGWINQHIAEGDVLRVLGPSGTFIVQPDASKARQLLLVGSGSGITPLMSIAKSILAIEPESSIQLLYGNRCLDDIIFFDELEALQKTYAGRFRVLHVLKNPSEGWQGGHGRLDAETFPLYLKKLNIDVSQDKLALYMCGPEAMMEGVRAALLANGMPVKNIHQERFTPAPVHQSAQHYKNQSLTILANGKTWQGTAKPDETLLETGLSLSAEMVFSCTMGGCGRCRVKILNGEVDMDEPNCLMPEERKAHYALACISRPLTAVTFEVDPPSPITPTGDIS</sequence>
<keyword evidence="7" id="KW-0408">Iron</keyword>
<dbReference type="PANTHER" id="PTHR47354">
    <property type="entry name" value="NADH OXIDOREDUCTASE HCR"/>
    <property type="match status" value="1"/>
</dbReference>
<dbReference type="PROSITE" id="PS51085">
    <property type="entry name" value="2FE2S_FER_2"/>
    <property type="match status" value="1"/>
</dbReference>
<dbReference type="Pfam" id="PF00970">
    <property type="entry name" value="FAD_binding_6"/>
    <property type="match status" value="1"/>
</dbReference>
<dbReference type="Pfam" id="PF00111">
    <property type="entry name" value="Fer2"/>
    <property type="match status" value="1"/>
</dbReference>
<comment type="cofactor">
    <cofactor evidence="1">
        <name>FAD</name>
        <dbReference type="ChEBI" id="CHEBI:57692"/>
    </cofactor>
</comment>
<dbReference type="InterPro" id="IPR001041">
    <property type="entry name" value="2Fe-2S_ferredoxin-type"/>
</dbReference>
<dbReference type="Pfam" id="PF00175">
    <property type="entry name" value="NAD_binding_1"/>
    <property type="match status" value="1"/>
</dbReference>
<evidence type="ECO:0000256" key="8">
    <source>
        <dbReference type="ARBA" id="ARBA00023014"/>
    </source>
</evidence>
<feature type="domain" description="FAD-binding FR-type" evidence="11">
    <location>
        <begin position="85"/>
        <end position="188"/>
    </location>
</feature>
<dbReference type="InterPro" id="IPR017938">
    <property type="entry name" value="Riboflavin_synthase-like_b-brl"/>
</dbReference>
<dbReference type="SUPFAM" id="SSF52343">
    <property type="entry name" value="Ferredoxin reductase-like, C-terminal NADP-linked domain"/>
    <property type="match status" value="1"/>
</dbReference>
<keyword evidence="2" id="KW-0285">Flavoprotein</keyword>
<evidence type="ECO:0000256" key="9">
    <source>
        <dbReference type="ARBA" id="ARBA00034078"/>
    </source>
</evidence>
<evidence type="ECO:0000313" key="12">
    <source>
        <dbReference type="EMBL" id="ONG37717.1"/>
    </source>
</evidence>
<dbReference type="InterPro" id="IPR039261">
    <property type="entry name" value="FNR_nucleotide-bd"/>
</dbReference>
<evidence type="ECO:0000313" key="13">
    <source>
        <dbReference type="Proteomes" id="UP000192132"/>
    </source>
</evidence>
<evidence type="ECO:0000256" key="7">
    <source>
        <dbReference type="ARBA" id="ARBA00023004"/>
    </source>
</evidence>
<dbReference type="GO" id="GO:0016491">
    <property type="term" value="F:oxidoreductase activity"/>
    <property type="evidence" value="ECO:0007669"/>
    <property type="project" value="UniProtKB-KW"/>
</dbReference>
<comment type="caution">
    <text evidence="12">The sequence shown here is derived from an EMBL/GenBank/DDBJ whole genome shotgun (WGS) entry which is preliminary data.</text>
</comment>
<organism evidence="12 13">
    <name type="scientific">Alkanindiges hydrocarboniclasticus</name>
    <dbReference type="NCBI Taxonomy" id="1907941"/>
    <lineage>
        <taxon>Bacteria</taxon>
        <taxon>Pseudomonadati</taxon>
        <taxon>Pseudomonadota</taxon>
        <taxon>Gammaproteobacteria</taxon>
        <taxon>Moraxellales</taxon>
        <taxon>Moraxellaceae</taxon>
        <taxon>Alkanindiges</taxon>
    </lineage>
</organism>
<dbReference type="STRING" id="1907941.BKE30_13885"/>
<dbReference type="AlphaFoldDB" id="A0A1S8CQS5"/>
<keyword evidence="8" id="KW-0411">Iron-sulfur</keyword>
<comment type="cofactor">
    <cofactor evidence="9">
        <name>[2Fe-2S] cluster</name>
        <dbReference type="ChEBI" id="CHEBI:190135"/>
    </cofactor>
</comment>
<dbReference type="InterPro" id="IPR001709">
    <property type="entry name" value="Flavoprot_Pyr_Nucl_cyt_Rdtase"/>
</dbReference>
<dbReference type="Gene3D" id="3.40.50.80">
    <property type="entry name" value="Nucleotide-binding domain of ferredoxin-NADP reductase (FNR) module"/>
    <property type="match status" value="1"/>
</dbReference>
<protein>
    <submittedName>
        <fullName evidence="12">Uncharacterized protein</fullName>
    </submittedName>
</protein>
<evidence type="ECO:0000256" key="6">
    <source>
        <dbReference type="ARBA" id="ARBA00023002"/>
    </source>
</evidence>
<dbReference type="CDD" id="cd06214">
    <property type="entry name" value="PA_degradation_oxidoreductase_like"/>
    <property type="match status" value="1"/>
</dbReference>
<keyword evidence="4" id="KW-0479">Metal-binding</keyword>
<gene>
    <name evidence="12" type="ORF">BKE30_13885</name>
</gene>
<dbReference type="CDD" id="cd00207">
    <property type="entry name" value="fer2"/>
    <property type="match status" value="1"/>
</dbReference>
<dbReference type="GO" id="GO:0046872">
    <property type="term" value="F:metal ion binding"/>
    <property type="evidence" value="ECO:0007669"/>
    <property type="project" value="UniProtKB-KW"/>
</dbReference>
<dbReference type="GO" id="GO:0051537">
    <property type="term" value="F:2 iron, 2 sulfur cluster binding"/>
    <property type="evidence" value="ECO:0007669"/>
    <property type="project" value="UniProtKB-KW"/>
</dbReference>
<dbReference type="InterPro" id="IPR050415">
    <property type="entry name" value="MRET"/>
</dbReference>
<evidence type="ECO:0000256" key="4">
    <source>
        <dbReference type="ARBA" id="ARBA00022723"/>
    </source>
</evidence>
<dbReference type="PANTHER" id="PTHR47354:SF8">
    <property type="entry name" value="1,2-PHENYLACETYL-COA EPOXIDASE, SUBUNIT E"/>
    <property type="match status" value="1"/>
</dbReference>
<dbReference type="InterPro" id="IPR036010">
    <property type="entry name" value="2Fe-2S_ferredoxin-like_sf"/>
</dbReference>
<evidence type="ECO:0000256" key="3">
    <source>
        <dbReference type="ARBA" id="ARBA00022714"/>
    </source>
</evidence>
<dbReference type="InterPro" id="IPR001433">
    <property type="entry name" value="OxRdtase_FAD/NAD-bd"/>
</dbReference>
<accession>A0A1S8CQS5</accession>
<dbReference type="InterPro" id="IPR008333">
    <property type="entry name" value="Cbr1-like_FAD-bd_dom"/>
</dbReference>
<dbReference type="EMBL" id="MLCN01000045">
    <property type="protein sequence ID" value="ONG37717.1"/>
    <property type="molecule type" value="Genomic_DNA"/>
</dbReference>
<dbReference type="PRINTS" id="PR00371">
    <property type="entry name" value="FPNCR"/>
</dbReference>
<proteinExistence type="predicted"/>
<feature type="domain" description="2Fe-2S ferredoxin-type" evidence="10">
    <location>
        <begin position="343"/>
        <end position="435"/>
    </location>
</feature>
<evidence type="ECO:0000256" key="5">
    <source>
        <dbReference type="ARBA" id="ARBA00022827"/>
    </source>
</evidence>
<keyword evidence="13" id="KW-1185">Reference proteome</keyword>
<evidence type="ECO:0000259" key="11">
    <source>
        <dbReference type="PROSITE" id="PS51384"/>
    </source>
</evidence>
<dbReference type="InterPro" id="IPR017927">
    <property type="entry name" value="FAD-bd_FR_type"/>
</dbReference>
<dbReference type="Gene3D" id="2.40.30.10">
    <property type="entry name" value="Translation factors"/>
    <property type="match status" value="1"/>
</dbReference>
<name>A0A1S8CQS5_9GAMM</name>
<dbReference type="PROSITE" id="PS51384">
    <property type="entry name" value="FAD_FR"/>
    <property type="match status" value="1"/>
</dbReference>
<reference evidence="12 13" key="1">
    <citation type="submission" date="2016-10" db="EMBL/GenBank/DDBJ databases">
        <title>Draft Genome sequence of Alkanindiges sp. strain H1.</title>
        <authorList>
            <person name="Subhash Y."/>
            <person name="Lee S."/>
        </authorList>
    </citation>
    <scope>NUCLEOTIDE SEQUENCE [LARGE SCALE GENOMIC DNA]</scope>
    <source>
        <strain evidence="12 13">H1</strain>
    </source>
</reference>
<keyword evidence="5" id="KW-0274">FAD</keyword>
<dbReference type="SUPFAM" id="SSF54292">
    <property type="entry name" value="2Fe-2S ferredoxin-like"/>
    <property type="match status" value="1"/>
</dbReference>
<dbReference type="SUPFAM" id="SSF63380">
    <property type="entry name" value="Riboflavin synthase domain-like"/>
    <property type="match status" value="1"/>
</dbReference>
<dbReference type="InterPro" id="IPR012675">
    <property type="entry name" value="Beta-grasp_dom_sf"/>
</dbReference>